<dbReference type="InterPro" id="IPR006439">
    <property type="entry name" value="HAD-SF_hydro_IA"/>
</dbReference>
<name>A0A5C0VKT3_9SPHI</name>
<dbReference type="Proteomes" id="UP000323653">
    <property type="component" value="Chromosome"/>
</dbReference>
<sequence>MQYQHIFFDLDHTLWDFDKNAEETIYELYHHHQLKVLGLHSPDILIETYTANNHQLWAKYHLGEISKQELRETRFRKTFIDLGIDETKVPISFEDDYVRICPTKTNLFPHTHEVLTYLHEKYHLHLISNGFKESTEYKVENTNLKPYFKNIIISEVVGINKPDKAIFQHALNLACGAVHESIMIGDSIEADIRGAKNIGMDAIYFNPNKLTIPEDVDVHINHLSELKALL</sequence>
<dbReference type="Pfam" id="PF00702">
    <property type="entry name" value="Hydrolase"/>
    <property type="match status" value="1"/>
</dbReference>
<reference evidence="1 2" key="1">
    <citation type="submission" date="2019-08" db="EMBL/GenBank/DDBJ databases">
        <title>Pedobacter sp. nov., isolated from Han river, South Korea.</title>
        <authorList>
            <person name="Lee D.-H."/>
            <person name="Kim Y.-S."/>
            <person name="Hwang E.-M."/>
            <person name="Le Tran T.C."/>
            <person name="Cha C.-J."/>
        </authorList>
    </citation>
    <scope>NUCLEOTIDE SEQUENCE [LARGE SCALE GENOMIC DNA]</scope>
    <source>
        <strain evidence="1 2">CJ43</strain>
    </source>
</reference>
<proteinExistence type="predicted"/>
<evidence type="ECO:0000313" key="2">
    <source>
        <dbReference type="Proteomes" id="UP000323653"/>
    </source>
</evidence>
<dbReference type="Gene3D" id="1.10.150.240">
    <property type="entry name" value="Putative phosphatase, domain 2"/>
    <property type="match status" value="1"/>
</dbReference>
<keyword evidence="2" id="KW-1185">Reference proteome</keyword>
<dbReference type="InterPro" id="IPR023214">
    <property type="entry name" value="HAD_sf"/>
</dbReference>
<dbReference type="NCBIfam" id="TIGR01549">
    <property type="entry name" value="HAD-SF-IA-v1"/>
    <property type="match status" value="1"/>
</dbReference>
<dbReference type="PANTHER" id="PTHR47478:SF1">
    <property type="entry name" value="PYRIMIDINE 5'-NUCLEOTIDASE YJJG"/>
    <property type="match status" value="1"/>
</dbReference>
<dbReference type="SFLD" id="SFLDG01129">
    <property type="entry name" value="C1.5:_HAD__Beta-PGM__Phosphata"/>
    <property type="match status" value="1"/>
</dbReference>
<dbReference type="RefSeq" id="WP_149075059.1">
    <property type="nucleotide sequence ID" value="NZ_CP043329.1"/>
</dbReference>
<dbReference type="SFLD" id="SFLDS00003">
    <property type="entry name" value="Haloacid_Dehalogenase"/>
    <property type="match status" value="1"/>
</dbReference>
<dbReference type="InterPro" id="IPR036412">
    <property type="entry name" value="HAD-like_sf"/>
</dbReference>
<evidence type="ECO:0000313" key="1">
    <source>
        <dbReference type="EMBL" id="QEK52241.1"/>
    </source>
</evidence>
<dbReference type="NCBIfam" id="TIGR02254">
    <property type="entry name" value="YjjG_YfnB"/>
    <property type="match status" value="1"/>
</dbReference>
<dbReference type="InterPro" id="IPR011951">
    <property type="entry name" value="HAD-SF_hydro_IA_YjjG/PynA"/>
</dbReference>
<dbReference type="Gene3D" id="3.40.50.1000">
    <property type="entry name" value="HAD superfamily/HAD-like"/>
    <property type="match status" value="1"/>
</dbReference>
<dbReference type="KEGG" id="pej:FYC62_11780"/>
<dbReference type="GO" id="GO:0008253">
    <property type="term" value="F:5'-nucleotidase activity"/>
    <property type="evidence" value="ECO:0007669"/>
    <property type="project" value="InterPro"/>
</dbReference>
<dbReference type="SUPFAM" id="SSF56784">
    <property type="entry name" value="HAD-like"/>
    <property type="match status" value="1"/>
</dbReference>
<dbReference type="InterPro" id="IPR052550">
    <property type="entry name" value="Pyrimidine_5'-ntase_YjjG"/>
</dbReference>
<gene>
    <name evidence="1" type="ORF">FYC62_11780</name>
</gene>
<dbReference type="AlphaFoldDB" id="A0A5C0VKT3"/>
<protein>
    <submittedName>
        <fullName evidence="1">Noncanonical pyrimidine nucleotidase, YjjG family</fullName>
    </submittedName>
</protein>
<organism evidence="1 2">
    <name type="scientific">Pedobacter aquae</name>
    <dbReference type="NCBI Taxonomy" id="2605747"/>
    <lineage>
        <taxon>Bacteria</taxon>
        <taxon>Pseudomonadati</taxon>
        <taxon>Bacteroidota</taxon>
        <taxon>Sphingobacteriia</taxon>
        <taxon>Sphingobacteriales</taxon>
        <taxon>Sphingobacteriaceae</taxon>
        <taxon>Pedobacter</taxon>
    </lineage>
</organism>
<dbReference type="PANTHER" id="PTHR47478">
    <property type="match status" value="1"/>
</dbReference>
<dbReference type="EMBL" id="CP043329">
    <property type="protein sequence ID" value="QEK52241.1"/>
    <property type="molecule type" value="Genomic_DNA"/>
</dbReference>
<accession>A0A5C0VKT3</accession>
<dbReference type="InterPro" id="IPR023198">
    <property type="entry name" value="PGP-like_dom2"/>
</dbReference>